<feature type="region of interest" description="Disordered" evidence="1">
    <location>
        <begin position="42"/>
        <end position="62"/>
    </location>
</feature>
<accession>A0A9Q3JPY2</accession>
<name>A0A9Q3JPY2_9BASI</name>
<evidence type="ECO:0000313" key="2">
    <source>
        <dbReference type="EMBL" id="MBW0567420.1"/>
    </source>
</evidence>
<gene>
    <name evidence="2" type="ORF">O181_107135</name>
</gene>
<sequence>MIKVEHPQSQQVSKDQFCLTDSRNTTIPNCITKLAQGSEYATQHVYPPKTDRSSSRLLPEGGIEPISNLVKVESNPESLTPHA</sequence>
<evidence type="ECO:0000256" key="1">
    <source>
        <dbReference type="SAM" id="MobiDB-lite"/>
    </source>
</evidence>
<reference evidence="2" key="1">
    <citation type="submission" date="2021-03" db="EMBL/GenBank/DDBJ databases">
        <title>Draft genome sequence of rust myrtle Austropuccinia psidii MF-1, a brazilian biotype.</title>
        <authorList>
            <person name="Quecine M.C."/>
            <person name="Pachon D.M.R."/>
            <person name="Bonatelli M.L."/>
            <person name="Correr F.H."/>
            <person name="Franceschini L.M."/>
            <person name="Leite T.F."/>
            <person name="Margarido G.R.A."/>
            <person name="Almeida C.A."/>
            <person name="Ferrarezi J.A."/>
            <person name="Labate C.A."/>
        </authorList>
    </citation>
    <scope>NUCLEOTIDE SEQUENCE</scope>
    <source>
        <strain evidence="2">MF-1</strain>
    </source>
</reference>
<organism evidence="2 3">
    <name type="scientific">Austropuccinia psidii MF-1</name>
    <dbReference type="NCBI Taxonomy" id="1389203"/>
    <lineage>
        <taxon>Eukaryota</taxon>
        <taxon>Fungi</taxon>
        <taxon>Dikarya</taxon>
        <taxon>Basidiomycota</taxon>
        <taxon>Pucciniomycotina</taxon>
        <taxon>Pucciniomycetes</taxon>
        <taxon>Pucciniales</taxon>
        <taxon>Sphaerophragmiaceae</taxon>
        <taxon>Austropuccinia</taxon>
    </lineage>
</organism>
<dbReference type="AlphaFoldDB" id="A0A9Q3JPY2"/>
<dbReference type="EMBL" id="AVOT02080841">
    <property type="protein sequence ID" value="MBW0567420.1"/>
    <property type="molecule type" value="Genomic_DNA"/>
</dbReference>
<dbReference type="Proteomes" id="UP000765509">
    <property type="component" value="Unassembled WGS sequence"/>
</dbReference>
<proteinExistence type="predicted"/>
<evidence type="ECO:0000313" key="3">
    <source>
        <dbReference type="Proteomes" id="UP000765509"/>
    </source>
</evidence>
<protein>
    <submittedName>
        <fullName evidence="2">Uncharacterized protein</fullName>
    </submittedName>
</protein>
<keyword evidence="3" id="KW-1185">Reference proteome</keyword>
<comment type="caution">
    <text evidence="2">The sequence shown here is derived from an EMBL/GenBank/DDBJ whole genome shotgun (WGS) entry which is preliminary data.</text>
</comment>